<comment type="function">
    <text evidence="8">May be involved in fusion of retrograde transport vesicles derived from an endocytic compartment with the Golgi complex.</text>
</comment>
<evidence type="ECO:0000256" key="5">
    <source>
        <dbReference type="ARBA" id="ARBA00022989"/>
    </source>
</evidence>
<dbReference type="InterPro" id="IPR011691">
    <property type="entry name" value="Vesicle_transpt_SFT2"/>
</dbReference>
<feature type="transmembrane region" description="Helical" evidence="8">
    <location>
        <begin position="62"/>
        <end position="81"/>
    </location>
</feature>
<gene>
    <name evidence="9" type="ORF">SELMODRAFT_129941</name>
</gene>
<keyword evidence="10" id="KW-1185">Reference proteome</keyword>
<protein>
    <recommendedName>
        <fullName evidence="8">Vesicle transport protein</fullName>
    </recommendedName>
</protein>
<keyword evidence="5 8" id="KW-1133">Transmembrane helix</keyword>
<keyword evidence="4 8" id="KW-0653">Protein transport</keyword>
<dbReference type="Proteomes" id="UP000001514">
    <property type="component" value="Unassembled WGS sequence"/>
</dbReference>
<evidence type="ECO:0000313" key="9">
    <source>
        <dbReference type="EMBL" id="EFJ09351.1"/>
    </source>
</evidence>
<dbReference type="KEGG" id="smo:SELMODRAFT_129941"/>
<dbReference type="GO" id="GO:0005737">
    <property type="term" value="C:cytoplasm"/>
    <property type="evidence" value="ECO:0007669"/>
    <property type="project" value="UniProtKB-ARBA"/>
</dbReference>
<evidence type="ECO:0000313" key="10">
    <source>
        <dbReference type="Proteomes" id="UP000001514"/>
    </source>
</evidence>
<dbReference type="EMBL" id="GL377663">
    <property type="protein sequence ID" value="EFJ09351.1"/>
    <property type="molecule type" value="Genomic_DNA"/>
</dbReference>
<keyword evidence="6 8" id="KW-0472">Membrane</keyword>
<dbReference type="OMA" id="IMHSYLL"/>
<comment type="similarity">
    <text evidence="7 8">Belongs to the SFT2 family.</text>
</comment>
<evidence type="ECO:0000256" key="7">
    <source>
        <dbReference type="ARBA" id="ARBA00025800"/>
    </source>
</evidence>
<comment type="subcellular location">
    <subcellularLocation>
        <location evidence="1 8">Membrane</location>
        <topology evidence="1 8">Multi-pass membrane protein</topology>
    </subcellularLocation>
</comment>
<name>D8T1L2_SELML</name>
<dbReference type="eggNOG" id="KOG2887">
    <property type="taxonomic scope" value="Eukaryota"/>
</dbReference>
<dbReference type="STRING" id="88036.D8T1L2"/>
<dbReference type="AlphaFoldDB" id="D8T1L2"/>
<evidence type="ECO:0000256" key="3">
    <source>
        <dbReference type="ARBA" id="ARBA00022692"/>
    </source>
</evidence>
<evidence type="ECO:0000256" key="1">
    <source>
        <dbReference type="ARBA" id="ARBA00004141"/>
    </source>
</evidence>
<dbReference type="Gramene" id="EFJ09351">
    <property type="protein sequence ID" value="EFJ09351"/>
    <property type="gene ID" value="SELMODRAFT_129941"/>
</dbReference>
<dbReference type="GO" id="GO:0016192">
    <property type="term" value="P:vesicle-mediated transport"/>
    <property type="evidence" value="ECO:0007669"/>
    <property type="project" value="InterPro"/>
</dbReference>
<proteinExistence type="inferred from homology"/>
<dbReference type="HOGENOM" id="CLU_099529_3_3_1"/>
<sequence length="166" mass="18176">MFSSRVTTRVTNLPGNVQTAATGGLPSRNQLLYFSIMLGAGCFFIFISLVMFLPLIVLMPAKFASCFSLGSCLVIGSFFALKGPRAQLAHMMSKERLPFSVAFVGSMVGAIYSSVIMHSYLLCLLFSALQILALLYYVLSYFPGGTAGLKFMLSMMKNMILGCFRR</sequence>
<dbReference type="PANTHER" id="PTHR23137">
    <property type="entry name" value="VESICLE TRANSPORT PROTEIN-RELATED"/>
    <property type="match status" value="1"/>
</dbReference>
<feature type="transmembrane region" description="Helical" evidence="8">
    <location>
        <begin position="128"/>
        <end position="149"/>
    </location>
</feature>
<keyword evidence="2 8" id="KW-0813">Transport</keyword>
<evidence type="ECO:0000256" key="6">
    <source>
        <dbReference type="ARBA" id="ARBA00023136"/>
    </source>
</evidence>
<organism evidence="10">
    <name type="scientific">Selaginella moellendorffii</name>
    <name type="common">Spikemoss</name>
    <dbReference type="NCBI Taxonomy" id="88036"/>
    <lineage>
        <taxon>Eukaryota</taxon>
        <taxon>Viridiplantae</taxon>
        <taxon>Streptophyta</taxon>
        <taxon>Embryophyta</taxon>
        <taxon>Tracheophyta</taxon>
        <taxon>Lycopodiopsida</taxon>
        <taxon>Selaginellales</taxon>
        <taxon>Selaginellaceae</taxon>
        <taxon>Selaginella</taxon>
    </lineage>
</organism>
<reference evidence="9 10" key="1">
    <citation type="journal article" date="2011" name="Science">
        <title>The Selaginella genome identifies genetic changes associated with the evolution of vascular plants.</title>
        <authorList>
            <person name="Banks J.A."/>
            <person name="Nishiyama T."/>
            <person name="Hasebe M."/>
            <person name="Bowman J.L."/>
            <person name="Gribskov M."/>
            <person name="dePamphilis C."/>
            <person name="Albert V.A."/>
            <person name="Aono N."/>
            <person name="Aoyama T."/>
            <person name="Ambrose B.A."/>
            <person name="Ashton N.W."/>
            <person name="Axtell M.J."/>
            <person name="Barker E."/>
            <person name="Barker M.S."/>
            <person name="Bennetzen J.L."/>
            <person name="Bonawitz N.D."/>
            <person name="Chapple C."/>
            <person name="Cheng C."/>
            <person name="Correa L.G."/>
            <person name="Dacre M."/>
            <person name="DeBarry J."/>
            <person name="Dreyer I."/>
            <person name="Elias M."/>
            <person name="Engstrom E.M."/>
            <person name="Estelle M."/>
            <person name="Feng L."/>
            <person name="Finet C."/>
            <person name="Floyd S.K."/>
            <person name="Frommer W.B."/>
            <person name="Fujita T."/>
            <person name="Gramzow L."/>
            <person name="Gutensohn M."/>
            <person name="Harholt J."/>
            <person name="Hattori M."/>
            <person name="Heyl A."/>
            <person name="Hirai T."/>
            <person name="Hiwatashi Y."/>
            <person name="Ishikawa M."/>
            <person name="Iwata M."/>
            <person name="Karol K.G."/>
            <person name="Koehler B."/>
            <person name="Kolukisaoglu U."/>
            <person name="Kubo M."/>
            <person name="Kurata T."/>
            <person name="Lalonde S."/>
            <person name="Li K."/>
            <person name="Li Y."/>
            <person name="Litt A."/>
            <person name="Lyons E."/>
            <person name="Manning G."/>
            <person name="Maruyama T."/>
            <person name="Michael T.P."/>
            <person name="Mikami K."/>
            <person name="Miyazaki S."/>
            <person name="Morinaga S."/>
            <person name="Murata T."/>
            <person name="Mueller-Roeber B."/>
            <person name="Nelson D.R."/>
            <person name="Obara M."/>
            <person name="Oguri Y."/>
            <person name="Olmstead R.G."/>
            <person name="Onodera N."/>
            <person name="Petersen B.L."/>
            <person name="Pils B."/>
            <person name="Prigge M."/>
            <person name="Rensing S.A."/>
            <person name="Riano-Pachon D.M."/>
            <person name="Roberts A.W."/>
            <person name="Sato Y."/>
            <person name="Scheller H.V."/>
            <person name="Schulz B."/>
            <person name="Schulz C."/>
            <person name="Shakirov E.V."/>
            <person name="Shibagaki N."/>
            <person name="Shinohara N."/>
            <person name="Shippen D.E."/>
            <person name="Soerensen I."/>
            <person name="Sotooka R."/>
            <person name="Sugimoto N."/>
            <person name="Sugita M."/>
            <person name="Sumikawa N."/>
            <person name="Tanurdzic M."/>
            <person name="Theissen G."/>
            <person name="Ulvskov P."/>
            <person name="Wakazuki S."/>
            <person name="Weng J.K."/>
            <person name="Willats W.W."/>
            <person name="Wipf D."/>
            <person name="Wolf P.G."/>
            <person name="Yang L."/>
            <person name="Zimmer A.D."/>
            <person name="Zhu Q."/>
            <person name="Mitros T."/>
            <person name="Hellsten U."/>
            <person name="Loque D."/>
            <person name="Otillar R."/>
            <person name="Salamov A."/>
            <person name="Schmutz J."/>
            <person name="Shapiro H."/>
            <person name="Lindquist E."/>
            <person name="Lucas S."/>
            <person name="Rokhsar D."/>
            <person name="Grigoriev I.V."/>
        </authorList>
    </citation>
    <scope>NUCLEOTIDE SEQUENCE [LARGE SCALE GENOMIC DNA]</scope>
</reference>
<feature type="transmembrane region" description="Helical" evidence="8">
    <location>
        <begin position="101"/>
        <end position="122"/>
    </location>
</feature>
<keyword evidence="3 8" id="KW-0812">Transmembrane</keyword>
<dbReference type="GO" id="GO:0012505">
    <property type="term" value="C:endomembrane system"/>
    <property type="evidence" value="ECO:0007669"/>
    <property type="project" value="UniProtKB-ARBA"/>
</dbReference>
<evidence type="ECO:0000256" key="4">
    <source>
        <dbReference type="ARBA" id="ARBA00022927"/>
    </source>
</evidence>
<feature type="transmembrane region" description="Helical" evidence="8">
    <location>
        <begin position="31"/>
        <end position="56"/>
    </location>
</feature>
<dbReference type="GO" id="GO:0016020">
    <property type="term" value="C:membrane"/>
    <property type="evidence" value="ECO:0007669"/>
    <property type="project" value="UniProtKB-SubCell"/>
</dbReference>
<dbReference type="GO" id="GO:0015031">
    <property type="term" value="P:protein transport"/>
    <property type="evidence" value="ECO:0007669"/>
    <property type="project" value="UniProtKB-KW"/>
</dbReference>
<dbReference type="Pfam" id="PF04178">
    <property type="entry name" value="Got1"/>
    <property type="match status" value="1"/>
</dbReference>
<evidence type="ECO:0000256" key="8">
    <source>
        <dbReference type="RuleBase" id="RU363111"/>
    </source>
</evidence>
<accession>D8T1L2</accession>
<dbReference type="InterPro" id="IPR007305">
    <property type="entry name" value="Vesicle_transpt_Got1/SFT2"/>
</dbReference>
<dbReference type="InParanoid" id="D8T1L2"/>
<evidence type="ECO:0000256" key="2">
    <source>
        <dbReference type="ARBA" id="ARBA00022448"/>
    </source>
</evidence>
<dbReference type="PANTHER" id="PTHR23137:SF36">
    <property type="entry name" value="VESICLE TRANSPORT PROTEIN SFT2C"/>
    <property type="match status" value="1"/>
</dbReference>